<name>B7G9V5_PHATC</name>
<evidence type="ECO:0000313" key="2">
    <source>
        <dbReference type="EMBL" id="EEC44627.1"/>
    </source>
</evidence>
<dbReference type="KEGG" id="pti:PHATRDRAFT_39877"/>
<dbReference type="EMBL" id="CM000623">
    <property type="protein sequence ID" value="EEC44627.1"/>
    <property type="molecule type" value="Genomic_DNA"/>
</dbReference>
<dbReference type="GeneID" id="7195686"/>
<feature type="compositionally biased region" description="Polar residues" evidence="1">
    <location>
        <begin position="66"/>
        <end position="75"/>
    </location>
</feature>
<dbReference type="PaxDb" id="2850-Phatr39877"/>
<dbReference type="Proteomes" id="UP000000759">
    <property type="component" value="Chromosome 21"/>
</dbReference>
<reference evidence="3" key="2">
    <citation type="submission" date="2008-08" db="EMBL/GenBank/DDBJ databases">
        <authorList>
            <consortium name="Diatom Consortium"/>
            <person name="Grigoriev I."/>
            <person name="Grimwood J."/>
            <person name="Kuo A."/>
            <person name="Otillar R.P."/>
            <person name="Salamov A."/>
            <person name="Detter J.C."/>
            <person name="Lindquist E."/>
            <person name="Shapiro H."/>
            <person name="Lucas S."/>
            <person name="Glavina del Rio T."/>
            <person name="Pitluck S."/>
            <person name="Rokhsar D."/>
            <person name="Bowler C."/>
        </authorList>
    </citation>
    <scope>GENOME REANNOTATION</scope>
    <source>
        <strain evidence="3">CCAP 1055/1</strain>
    </source>
</reference>
<sequence length="158" mass="17339">MDAERFQQFPVVSHAFWRLPSTRVAPAGYTDMPSMSEGEQPTGLDGVTKRRCGRLNKKPLDEDNDQSTATTTGNESRPGLQPREAKVDQDACLVQEVVEIQPDPIADKKSSVKGGLYFANIETNPTLSKITGEPRSGIGAHLTPTKKRRKNKNGIGYN</sequence>
<feature type="region of interest" description="Disordered" evidence="1">
    <location>
        <begin position="127"/>
        <end position="158"/>
    </location>
</feature>
<protein>
    <submittedName>
        <fullName evidence="2">Uncharacterized protein</fullName>
    </submittedName>
</protein>
<dbReference type="InParanoid" id="B7G9V5"/>
<dbReference type="RefSeq" id="XP_002183958.1">
    <property type="nucleotide sequence ID" value="XM_002183922.1"/>
</dbReference>
<gene>
    <name evidence="2" type="ORF">PHATRDRAFT_39877</name>
</gene>
<dbReference type="AlphaFoldDB" id="B7G9V5"/>
<proteinExistence type="predicted"/>
<organism evidence="2 3">
    <name type="scientific">Phaeodactylum tricornutum (strain CCAP 1055/1)</name>
    <dbReference type="NCBI Taxonomy" id="556484"/>
    <lineage>
        <taxon>Eukaryota</taxon>
        <taxon>Sar</taxon>
        <taxon>Stramenopiles</taxon>
        <taxon>Ochrophyta</taxon>
        <taxon>Bacillariophyta</taxon>
        <taxon>Bacillariophyceae</taxon>
        <taxon>Bacillariophycidae</taxon>
        <taxon>Naviculales</taxon>
        <taxon>Phaeodactylaceae</taxon>
        <taxon>Phaeodactylum</taxon>
    </lineage>
</organism>
<evidence type="ECO:0000313" key="3">
    <source>
        <dbReference type="Proteomes" id="UP000000759"/>
    </source>
</evidence>
<keyword evidence="3" id="KW-1185">Reference proteome</keyword>
<evidence type="ECO:0000256" key="1">
    <source>
        <dbReference type="SAM" id="MobiDB-lite"/>
    </source>
</evidence>
<feature type="region of interest" description="Disordered" evidence="1">
    <location>
        <begin position="28"/>
        <end position="88"/>
    </location>
</feature>
<accession>B7G9V5</accession>
<reference evidence="2 3" key="1">
    <citation type="journal article" date="2008" name="Nature">
        <title>The Phaeodactylum genome reveals the evolutionary history of diatom genomes.</title>
        <authorList>
            <person name="Bowler C."/>
            <person name="Allen A.E."/>
            <person name="Badger J.H."/>
            <person name="Grimwood J."/>
            <person name="Jabbari K."/>
            <person name="Kuo A."/>
            <person name="Maheswari U."/>
            <person name="Martens C."/>
            <person name="Maumus F."/>
            <person name="Otillar R.P."/>
            <person name="Rayko E."/>
            <person name="Salamov A."/>
            <person name="Vandepoele K."/>
            <person name="Beszteri B."/>
            <person name="Gruber A."/>
            <person name="Heijde M."/>
            <person name="Katinka M."/>
            <person name="Mock T."/>
            <person name="Valentin K."/>
            <person name="Verret F."/>
            <person name="Berges J.A."/>
            <person name="Brownlee C."/>
            <person name="Cadoret J.P."/>
            <person name="Chiovitti A."/>
            <person name="Choi C.J."/>
            <person name="Coesel S."/>
            <person name="De Martino A."/>
            <person name="Detter J.C."/>
            <person name="Durkin C."/>
            <person name="Falciatore A."/>
            <person name="Fournet J."/>
            <person name="Haruta M."/>
            <person name="Huysman M.J."/>
            <person name="Jenkins B.D."/>
            <person name="Jiroutova K."/>
            <person name="Jorgensen R.E."/>
            <person name="Joubert Y."/>
            <person name="Kaplan A."/>
            <person name="Kroger N."/>
            <person name="Kroth P.G."/>
            <person name="La Roche J."/>
            <person name="Lindquist E."/>
            <person name="Lommer M."/>
            <person name="Martin-Jezequel V."/>
            <person name="Lopez P.J."/>
            <person name="Lucas S."/>
            <person name="Mangogna M."/>
            <person name="McGinnis K."/>
            <person name="Medlin L.K."/>
            <person name="Montsant A."/>
            <person name="Oudot-Le Secq M.P."/>
            <person name="Napoli C."/>
            <person name="Obornik M."/>
            <person name="Parker M.S."/>
            <person name="Petit J.L."/>
            <person name="Porcel B.M."/>
            <person name="Poulsen N."/>
            <person name="Robison M."/>
            <person name="Rychlewski L."/>
            <person name="Rynearson T.A."/>
            <person name="Schmutz J."/>
            <person name="Shapiro H."/>
            <person name="Siaut M."/>
            <person name="Stanley M."/>
            <person name="Sussman M.R."/>
            <person name="Taylor A.R."/>
            <person name="Vardi A."/>
            <person name="von Dassow P."/>
            <person name="Vyverman W."/>
            <person name="Willis A."/>
            <person name="Wyrwicz L.S."/>
            <person name="Rokhsar D.S."/>
            <person name="Weissenbach J."/>
            <person name="Armbrust E.V."/>
            <person name="Green B.R."/>
            <person name="Van de Peer Y."/>
            <person name="Grigoriev I.V."/>
        </authorList>
    </citation>
    <scope>NUCLEOTIDE SEQUENCE [LARGE SCALE GENOMIC DNA]</scope>
    <source>
        <strain evidence="2 3">CCAP 1055/1</strain>
    </source>
</reference>